<organism evidence="1 2">
    <name type="scientific">Peronosclerospora sorghi</name>
    <dbReference type="NCBI Taxonomy" id="230839"/>
    <lineage>
        <taxon>Eukaryota</taxon>
        <taxon>Sar</taxon>
        <taxon>Stramenopiles</taxon>
        <taxon>Oomycota</taxon>
        <taxon>Peronosporomycetes</taxon>
        <taxon>Peronosporales</taxon>
        <taxon>Peronosporaceae</taxon>
        <taxon>Peronosclerospora</taxon>
    </lineage>
</organism>
<name>A0ACC0VNG2_9STRA</name>
<dbReference type="Proteomes" id="UP001163321">
    <property type="component" value="Chromosome 8"/>
</dbReference>
<sequence length="1950" mass="219795">MKPPPTLPSPLSNVDITKAKALARRPPFKTQLAEKLASGTIFSGPSDTLVSFWSRGDRLESLWRGFLCPSDPSKPWFINSQTQALNFINSALYALTKDTSATHFIRALGNHEGRGVVVLQEILDLTYSIDAGTRRDVVSFQRGFVPFVTMFTMRRMDMMSQHLDEANYVYAFVRTVAVQVFQTYLDHLTQLVERQDLDDRTFSHAAFLCDAEGRRYAPLCFTQVCLPLLRLVYVLGRKFKDFVYQDTFQGTTDRLEALVRAWREHAPEANAALDSRLCFQTITEELHRLDKMLRRRDLEVQAGAASDTTKRPRGEPAEPDVWNVLEVGRPAAAVFADGRVGPRHDNDHLEIRDIQVLPTTDECLAREPRVLPGNFPFHAKAHWLPPGPERWVDTHFRLYREDLCSTIRSGLQDLCHRLAARGGQDVTGRLRTADVDYNVYPVLETKMPLKHTPSQQEREGRQRLERHGLCIDVRLPQPWTGDLTGRAKTTSTRTRKEWWDKTNRLPFHGMVALVLEVTGDVKIVFCHIVERELERLVQDVVEITLQPLEARDFSTLESWRPTASTRNERRLLVEFNKVFLIAYEPVLRALQALEPATLPFLEYLAPETLPTERRIECPIYCFADGFRFDLSSVIRTHSAGVDGAPAQLRLDPMTNASRDECMATLVRYSKLEPDQAVALVEALSSRVACIQGLPGSGKSFLGALLTRILVEAKVSPILVVCYTNHALDQFLCHLLDCGITSLVRIGGRCKEPRLEKFNLNALPKTYDRYELRRLYQVLDDKASVIASVLHDLDAETRRPTWKGLKWFLETNYPDVYDQFADRSSYLFDNDWEVAGYSDIVDYWVQGQGLERQPFCALHTNARPTPNVWHWSRRERQDELAQWMREIRRDRVDMLVQAQEAYWETKKKIETVKEQADVDVLERVQIIGMTTTGVAKHQQKLATVAPPVVICEEAGEVLEAQLMACLSPACQHLVLIGDHQQLRPHIADYNLSVESAEGQRFALDVSLFERLVAPASGLPFWKLTEQHRMRPELSELLRKLFYPSLRDAHETLEYPPVLGLDQNLFFVTHEHPEDGQSEILGASARSHSNEYEVEYVVATLKYLLQQGYHTNEIALLTPYVGQLLKLRSALREQFVLELNELDLEEIHRTFDEADDEVDDDEMASDPVATSSARKKELAGVIRAATIDNFQGEEATIILASLVRSSTAKKRGTIGFLKTPNRINVLLSRAKHGLVMVGHGALLRENSRYWRQVLEHLERVGGYGTGLPLHCQRHPHYQREAQTPRSFALLAPDGGCLRPCGQRLPTCGHACPKLCHVDHVSHTSIYCTQPCPRLHAGCQHVCHKVCGDPCGRCDVLVGTISLPCGHTYRTARCYEAKIPSKVKCQALVDKIDTRCGHVQRVLCSTKTIKCTVPCGVIQACGHACARKCSDCVERTLLDDRERAFPIVPTEHGACEKVCDRMLPCSHRCQGKCHGDGPCPPCERMCDVFRCEHGACRHPCNEPCAACTEACSWSCDHCGPCPLPCGAPCTRRLCDRRCTQHLACGHQCPSVCGEECPSPAFCHVCGDNIVQERVVDLLLFQTYAEINPSDNPVLILRCCSMIYTMETLDGTLHLSTLYTKEGQPCGPLPSGYLDPPHCPNCNDVIRGLRRYGRVTKRAAIDAADKKFIAHAQRQLGRLQERTTAVRERGSFTQDPTLRHELRVFGGLVKKPPCQKVYEASVAVLIKARAGQGERTLDTSAVSVPNSAFPFLGSFYHLSAQLSVVCARNPKYLARAVEYARQAIAEFSKGSFLIQTKEAQVLLVQLLVKTIEGELNATVKTEQERKERERSVERRAAEANDVLTKLTNASIVSKYHNELQRLHETLVQYVRQAQSATFYQQVAVSEMKAIKMAMQTELRGTGHWYRCENGHSYAIGECGMAMEQSRCPECGVLVGGTNHSFVEGTVRDMQMDAL</sequence>
<keyword evidence="2" id="KW-1185">Reference proteome</keyword>
<evidence type="ECO:0000313" key="1">
    <source>
        <dbReference type="EMBL" id="KAI9907263.1"/>
    </source>
</evidence>
<comment type="caution">
    <text evidence="1">The sequence shown here is derived from an EMBL/GenBank/DDBJ whole genome shotgun (WGS) entry which is preliminary data.</text>
</comment>
<reference evidence="1 2" key="1">
    <citation type="journal article" date="2022" name="bioRxiv">
        <title>The genome of the oomycete Peronosclerospora sorghi, a cosmopolitan pathogen of maize and sorghum, is inflated with dispersed pseudogenes.</title>
        <authorList>
            <person name="Fletcher K."/>
            <person name="Martin F."/>
            <person name="Isakeit T."/>
            <person name="Cavanaugh K."/>
            <person name="Magill C."/>
            <person name="Michelmore R."/>
        </authorList>
    </citation>
    <scope>NUCLEOTIDE SEQUENCE [LARGE SCALE GENOMIC DNA]</scope>
    <source>
        <strain evidence="1">P6</strain>
    </source>
</reference>
<gene>
    <name evidence="1" type="ORF">PsorP6_016116</name>
</gene>
<protein>
    <submittedName>
        <fullName evidence="1">Uncharacterized protein</fullName>
    </submittedName>
</protein>
<dbReference type="EMBL" id="CM047587">
    <property type="protein sequence ID" value="KAI9907263.1"/>
    <property type="molecule type" value="Genomic_DNA"/>
</dbReference>
<evidence type="ECO:0000313" key="2">
    <source>
        <dbReference type="Proteomes" id="UP001163321"/>
    </source>
</evidence>
<proteinExistence type="predicted"/>
<accession>A0ACC0VNG2</accession>